<evidence type="ECO:0000313" key="2">
    <source>
        <dbReference type="EMBL" id="PZQ95207.1"/>
    </source>
</evidence>
<protein>
    <recommendedName>
        <fullName evidence="4">DUF1441 family protein</fullName>
    </recommendedName>
</protein>
<dbReference type="Pfam" id="PF07278">
    <property type="entry name" value="DUF1441"/>
    <property type="match status" value="1"/>
</dbReference>
<accession>A0A2W5THQ0</accession>
<evidence type="ECO:0000313" key="3">
    <source>
        <dbReference type="Proteomes" id="UP000248975"/>
    </source>
</evidence>
<gene>
    <name evidence="2" type="ORF">DI533_20360</name>
</gene>
<sequence length="247" mass="28017">MEVQDDEDLVGSVNYGPRHRRAQRAERADELLETMVRQKAMGVNPKTGGPIVEDMMAGVTVSWLSQVFGMDPKTVKQKLADCPPLHRRKAGYVYALPVACQYLVKPALSMDQFLKNLKATDLPASMQQMFWDAALKRQKWEENAGVLWRTEKVREVLGSTFQTIKFTVQLWADTLERQVGLTAEQRELLVKLVDELQEEIYKALVASAKSKRTGPQIAEIKEMLADEMPPNLDPVEETEDNDWADLV</sequence>
<dbReference type="Proteomes" id="UP000248975">
    <property type="component" value="Unassembled WGS sequence"/>
</dbReference>
<dbReference type="AlphaFoldDB" id="A0A2W5THQ0"/>
<dbReference type="EMBL" id="QFQS01000009">
    <property type="protein sequence ID" value="PZQ95207.1"/>
    <property type="molecule type" value="Genomic_DNA"/>
</dbReference>
<name>A0A2W5THQ0_CERSP</name>
<evidence type="ECO:0008006" key="4">
    <source>
        <dbReference type="Google" id="ProtNLM"/>
    </source>
</evidence>
<evidence type="ECO:0000256" key="1">
    <source>
        <dbReference type="SAM" id="MobiDB-lite"/>
    </source>
</evidence>
<organism evidence="2 3">
    <name type="scientific">Cereibacter sphaeroides</name>
    <name type="common">Rhodobacter sphaeroides</name>
    <dbReference type="NCBI Taxonomy" id="1063"/>
    <lineage>
        <taxon>Bacteria</taxon>
        <taxon>Pseudomonadati</taxon>
        <taxon>Pseudomonadota</taxon>
        <taxon>Alphaproteobacteria</taxon>
        <taxon>Rhodobacterales</taxon>
        <taxon>Paracoccaceae</taxon>
        <taxon>Cereibacter</taxon>
    </lineage>
</organism>
<reference evidence="2 3" key="1">
    <citation type="submission" date="2017-08" db="EMBL/GenBank/DDBJ databases">
        <title>Infants hospitalized years apart are colonized by the same room-sourced microbial strains.</title>
        <authorList>
            <person name="Brooks B."/>
            <person name="Olm M.R."/>
            <person name="Firek B.A."/>
            <person name="Baker R."/>
            <person name="Thomas B.C."/>
            <person name="Morowitz M.J."/>
            <person name="Banfield J.F."/>
        </authorList>
    </citation>
    <scope>NUCLEOTIDE SEQUENCE [LARGE SCALE GENOMIC DNA]</scope>
    <source>
        <strain evidence="2">S2_003_000_R2_11</strain>
    </source>
</reference>
<proteinExistence type="predicted"/>
<feature type="region of interest" description="Disordered" evidence="1">
    <location>
        <begin position="228"/>
        <end position="247"/>
    </location>
</feature>
<comment type="caution">
    <text evidence="2">The sequence shown here is derived from an EMBL/GenBank/DDBJ whole genome shotgun (WGS) entry which is preliminary data.</text>
</comment>
<feature type="compositionally biased region" description="Acidic residues" evidence="1">
    <location>
        <begin position="234"/>
        <end position="247"/>
    </location>
</feature>
<dbReference type="InterPro" id="IPR009901">
    <property type="entry name" value="Phage_VT1-Sakai_H0025"/>
</dbReference>